<comment type="caution">
    <text evidence="1">The sequence shown here is derived from an EMBL/GenBank/DDBJ whole genome shotgun (WGS) entry which is preliminary data.</text>
</comment>
<dbReference type="Proteomes" id="UP001218218">
    <property type="component" value="Unassembled WGS sequence"/>
</dbReference>
<dbReference type="EMBL" id="JARIHO010000033">
    <property type="protein sequence ID" value="KAJ7334120.1"/>
    <property type="molecule type" value="Genomic_DNA"/>
</dbReference>
<evidence type="ECO:0008006" key="3">
    <source>
        <dbReference type="Google" id="ProtNLM"/>
    </source>
</evidence>
<accession>A0AAD7EKE0</accession>
<organism evidence="1 2">
    <name type="scientific">Mycena albidolilacea</name>
    <dbReference type="NCBI Taxonomy" id="1033008"/>
    <lineage>
        <taxon>Eukaryota</taxon>
        <taxon>Fungi</taxon>
        <taxon>Dikarya</taxon>
        <taxon>Basidiomycota</taxon>
        <taxon>Agaricomycotina</taxon>
        <taxon>Agaricomycetes</taxon>
        <taxon>Agaricomycetidae</taxon>
        <taxon>Agaricales</taxon>
        <taxon>Marasmiineae</taxon>
        <taxon>Mycenaceae</taxon>
        <taxon>Mycena</taxon>
    </lineage>
</organism>
<evidence type="ECO:0000313" key="1">
    <source>
        <dbReference type="EMBL" id="KAJ7334120.1"/>
    </source>
</evidence>
<protein>
    <recommendedName>
        <fullName evidence="3">MYND-type domain-containing protein</fullName>
    </recommendedName>
</protein>
<proteinExistence type="predicted"/>
<evidence type="ECO:0000313" key="2">
    <source>
        <dbReference type="Proteomes" id="UP001218218"/>
    </source>
</evidence>
<name>A0AAD7EKE0_9AGAR</name>
<gene>
    <name evidence="1" type="ORF">DFH08DRAFT_750223</name>
</gene>
<keyword evidence="2" id="KW-1185">Reference proteome</keyword>
<sequence>MGICYNDGCLNQTDQQCSNCKLATYCSTACQKKGSLCTQRTLPGCEMNRILREHQEKEEVKPVERPRTTHCTGCNTKYSQDYEAEEECPDCGYSACESCVSDTSSGSCYCQNSNFGRLYCEMNPRWYHMSSRTGRSYKGDRHPEEDEEEDAFEKKARQCGNCKETRLCLRKEYC</sequence>
<dbReference type="AlphaFoldDB" id="A0AAD7EKE0"/>
<reference evidence="1" key="1">
    <citation type="submission" date="2023-03" db="EMBL/GenBank/DDBJ databases">
        <title>Massive genome expansion in bonnet fungi (Mycena s.s.) driven by repeated elements and novel gene families across ecological guilds.</title>
        <authorList>
            <consortium name="Lawrence Berkeley National Laboratory"/>
            <person name="Harder C.B."/>
            <person name="Miyauchi S."/>
            <person name="Viragh M."/>
            <person name="Kuo A."/>
            <person name="Thoen E."/>
            <person name="Andreopoulos B."/>
            <person name="Lu D."/>
            <person name="Skrede I."/>
            <person name="Drula E."/>
            <person name="Henrissat B."/>
            <person name="Morin E."/>
            <person name="Kohler A."/>
            <person name="Barry K."/>
            <person name="LaButti K."/>
            <person name="Morin E."/>
            <person name="Salamov A."/>
            <person name="Lipzen A."/>
            <person name="Mereny Z."/>
            <person name="Hegedus B."/>
            <person name="Baldrian P."/>
            <person name="Stursova M."/>
            <person name="Weitz H."/>
            <person name="Taylor A."/>
            <person name="Grigoriev I.V."/>
            <person name="Nagy L.G."/>
            <person name="Martin F."/>
            <person name="Kauserud H."/>
        </authorList>
    </citation>
    <scope>NUCLEOTIDE SEQUENCE</scope>
    <source>
        <strain evidence="1">CBHHK002</strain>
    </source>
</reference>